<protein>
    <recommendedName>
        <fullName evidence="5">Aminoglycoside N(3)-acetyltransferase</fullName>
    </recommendedName>
</protein>
<dbReference type="InterPro" id="IPR003679">
    <property type="entry name" value="Amioglycoside_AcTrfase"/>
</dbReference>
<dbReference type="EMBL" id="VSSQ01090442">
    <property type="protein sequence ID" value="MPN36354.1"/>
    <property type="molecule type" value="Genomic_DNA"/>
</dbReference>
<evidence type="ECO:0000256" key="2">
    <source>
        <dbReference type="ARBA" id="ARBA00022679"/>
    </source>
</evidence>
<dbReference type="GO" id="GO:0008080">
    <property type="term" value="F:N-acetyltransferase activity"/>
    <property type="evidence" value="ECO:0007669"/>
    <property type="project" value="InterPro"/>
</dbReference>
<evidence type="ECO:0000313" key="4">
    <source>
        <dbReference type="EMBL" id="MPN36354.1"/>
    </source>
</evidence>
<dbReference type="Pfam" id="PF02522">
    <property type="entry name" value="Antibiotic_NAT"/>
    <property type="match status" value="1"/>
</dbReference>
<proteinExistence type="inferred from homology"/>
<dbReference type="PANTHER" id="PTHR11104">
    <property type="entry name" value="AMINOGLYCOSIDE N3-ACETYLTRANSFERASE"/>
    <property type="match status" value="1"/>
</dbReference>
<keyword evidence="3" id="KW-0012">Acyltransferase</keyword>
<dbReference type="PANTHER" id="PTHR11104:SF0">
    <property type="entry name" value="SPBETA PROPHAGE-DERIVED AMINOGLYCOSIDE N(3')-ACETYLTRANSFERASE-LIKE PROTEIN YOKD"/>
    <property type="match status" value="1"/>
</dbReference>
<dbReference type="AlphaFoldDB" id="A0A645HJN9"/>
<name>A0A645HJN9_9ZZZZ</name>
<dbReference type="InterPro" id="IPR028345">
    <property type="entry name" value="Antibiotic_NAT-like"/>
</dbReference>
<dbReference type="SUPFAM" id="SSF110710">
    <property type="entry name" value="TTHA0583/YokD-like"/>
    <property type="match status" value="1"/>
</dbReference>
<comment type="similarity">
    <text evidence="1">Belongs to the antibiotic N-acetyltransferase family.</text>
</comment>
<evidence type="ECO:0008006" key="5">
    <source>
        <dbReference type="Google" id="ProtNLM"/>
    </source>
</evidence>
<organism evidence="4">
    <name type="scientific">bioreactor metagenome</name>
    <dbReference type="NCBI Taxonomy" id="1076179"/>
    <lineage>
        <taxon>unclassified sequences</taxon>
        <taxon>metagenomes</taxon>
        <taxon>ecological metagenomes</taxon>
    </lineage>
</organism>
<keyword evidence="2" id="KW-0808">Transferase</keyword>
<evidence type="ECO:0000256" key="1">
    <source>
        <dbReference type="ARBA" id="ARBA00006383"/>
    </source>
</evidence>
<gene>
    <name evidence="4" type="ORF">SDC9_183863</name>
</gene>
<dbReference type="GO" id="GO:0046677">
    <property type="term" value="P:response to antibiotic"/>
    <property type="evidence" value="ECO:0007669"/>
    <property type="project" value="InterPro"/>
</dbReference>
<comment type="caution">
    <text evidence="4">The sequence shown here is derived from an EMBL/GenBank/DDBJ whole genome shotgun (WGS) entry which is preliminary data.</text>
</comment>
<evidence type="ECO:0000256" key="3">
    <source>
        <dbReference type="ARBA" id="ARBA00023315"/>
    </source>
</evidence>
<reference evidence="4" key="1">
    <citation type="submission" date="2019-08" db="EMBL/GenBank/DDBJ databases">
        <authorList>
            <person name="Kucharzyk K."/>
            <person name="Murdoch R.W."/>
            <person name="Higgins S."/>
            <person name="Loffler F."/>
        </authorList>
    </citation>
    <scope>NUCLEOTIDE SEQUENCE</scope>
</reference>
<sequence>MNNQYIKICSDLEALGLHYGDSVLVHSSYKALGYEGSDGIKTFIDALRDVLGKDGTLLLPSLSYSTVNRARPFFDIRSTPCCVGDIPEFF</sequence>
<accession>A0A645HJN9</accession>